<gene>
    <name evidence="2" type="ORF">J2Z43_000447</name>
</gene>
<dbReference type="EMBL" id="JAGGJX010000001">
    <property type="protein sequence ID" value="MBP1854057.1"/>
    <property type="molecule type" value="Genomic_DNA"/>
</dbReference>
<feature type="transmembrane region" description="Helical" evidence="1">
    <location>
        <begin position="63"/>
        <end position="87"/>
    </location>
</feature>
<sequence length="103" mass="11951">MKKVNLNEKESRVLSLFFLILSIISLLIQSITFLLSKLIYILAEPDIVYVTLLEKWLDSLPSLTKLATFSPGIIAIISMILSVYMFVKDKYLCMRQTEIRHIR</sequence>
<keyword evidence="1" id="KW-1133">Transmembrane helix</keyword>
<keyword evidence="1" id="KW-0472">Membrane</keyword>
<organism evidence="2 3">
    <name type="scientific">Metaclostridioides mangenotii</name>
    <dbReference type="NCBI Taxonomy" id="1540"/>
    <lineage>
        <taxon>Bacteria</taxon>
        <taxon>Bacillati</taxon>
        <taxon>Bacillota</taxon>
        <taxon>Clostridia</taxon>
        <taxon>Peptostreptococcales</taxon>
        <taxon>Peptostreptococcaceae</taxon>
        <taxon>Metaclostridioides</taxon>
    </lineage>
</organism>
<keyword evidence="3" id="KW-1185">Reference proteome</keyword>
<reference evidence="2 3" key="1">
    <citation type="submission" date="2021-03" db="EMBL/GenBank/DDBJ databases">
        <title>Genomic Encyclopedia of Type Strains, Phase IV (KMG-IV): sequencing the most valuable type-strain genomes for metagenomic binning, comparative biology and taxonomic classification.</title>
        <authorList>
            <person name="Goeker M."/>
        </authorList>
    </citation>
    <scope>NUCLEOTIDE SEQUENCE [LARGE SCALE GENOMIC DNA]</scope>
    <source>
        <strain evidence="2 3">DSM 1289</strain>
    </source>
</reference>
<comment type="caution">
    <text evidence="2">The sequence shown here is derived from an EMBL/GenBank/DDBJ whole genome shotgun (WGS) entry which is preliminary data.</text>
</comment>
<evidence type="ECO:0000256" key="1">
    <source>
        <dbReference type="SAM" id="Phobius"/>
    </source>
</evidence>
<dbReference type="Proteomes" id="UP000767291">
    <property type="component" value="Unassembled WGS sequence"/>
</dbReference>
<accession>A0ABS4E805</accession>
<keyword evidence="1" id="KW-0812">Transmembrane</keyword>
<feature type="transmembrane region" description="Helical" evidence="1">
    <location>
        <begin position="12"/>
        <end position="43"/>
    </location>
</feature>
<protein>
    <submittedName>
        <fullName evidence="2">Uncharacterized protein</fullName>
    </submittedName>
</protein>
<proteinExistence type="predicted"/>
<evidence type="ECO:0000313" key="2">
    <source>
        <dbReference type="EMBL" id="MBP1854057.1"/>
    </source>
</evidence>
<evidence type="ECO:0000313" key="3">
    <source>
        <dbReference type="Proteomes" id="UP000767291"/>
    </source>
</evidence>
<dbReference type="RefSeq" id="WP_209455640.1">
    <property type="nucleotide sequence ID" value="NZ_BAAACS010000017.1"/>
</dbReference>
<name>A0ABS4E805_9FIRM</name>